<evidence type="ECO:0000313" key="5">
    <source>
        <dbReference type="EMBL" id="QQQ19962.1"/>
    </source>
</evidence>
<dbReference type="InterPro" id="IPR019819">
    <property type="entry name" value="Carboxylesterase_B_CS"/>
</dbReference>
<comment type="similarity">
    <text evidence="1 3">Belongs to the type-B carboxylesterase/lipase family.</text>
</comment>
<dbReference type="InterPro" id="IPR029058">
    <property type="entry name" value="AB_hydrolase_fold"/>
</dbReference>
<dbReference type="EMBL" id="CP067977">
    <property type="protein sequence ID" value="QQQ19962.1"/>
    <property type="molecule type" value="Genomic_DNA"/>
</dbReference>
<evidence type="ECO:0000313" key="6">
    <source>
        <dbReference type="Proteomes" id="UP000595448"/>
    </source>
</evidence>
<dbReference type="InterPro" id="IPR002018">
    <property type="entry name" value="CarbesteraseB"/>
</dbReference>
<evidence type="ECO:0000256" key="2">
    <source>
        <dbReference type="ARBA" id="ARBA00022801"/>
    </source>
</evidence>
<dbReference type="InterPro" id="IPR050309">
    <property type="entry name" value="Type-B_Carboxylest/Lipase"/>
</dbReference>
<dbReference type="PROSITE" id="PS00122">
    <property type="entry name" value="CARBOXYLESTERASE_B_1"/>
    <property type="match status" value="1"/>
</dbReference>
<protein>
    <recommendedName>
        <fullName evidence="3">Carboxylic ester hydrolase</fullName>
        <ecNumber evidence="3">3.1.1.-</ecNumber>
    </recommendedName>
</protein>
<keyword evidence="2 3" id="KW-0378">Hydrolase</keyword>
<evidence type="ECO:0000256" key="1">
    <source>
        <dbReference type="ARBA" id="ARBA00005964"/>
    </source>
</evidence>
<dbReference type="Gene3D" id="3.40.50.1820">
    <property type="entry name" value="alpha/beta hydrolase"/>
    <property type="match status" value="1"/>
</dbReference>
<proteinExistence type="inferred from homology"/>
<keyword evidence="6" id="KW-1185">Reference proteome</keyword>
<dbReference type="Proteomes" id="UP000595448">
    <property type="component" value="Chromosome"/>
</dbReference>
<accession>A0ABX7BQS0</accession>
<organism evidence="5 6">
    <name type="scientific">Brevundimonas vitisensis</name>
    <dbReference type="NCBI Taxonomy" id="2800818"/>
    <lineage>
        <taxon>Bacteria</taxon>
        <taxon>Pseudomonadati</taxon>
        <taxon>Pseudomonadota</taxon>
        <taxon>Alphaproteobacteria</taxon>
        <taxon>Caulobacterales</taxon>
        <taxon>Caulobacteraceae</taxon>
        <taxon>Brevundimonas</taxon>
    </lineage>
</organism>
<dbReference type="Pfam" id="PF00135">
    <property type="entry name" value="COesterase"/>
    <property type="match status" value="1"/>
</dbReference>
<sequence length="545" mass="58123">MAALAASMAACGSMASARPAPQSDPLVVAAPAGTVRGRAEGDIRAFKGIPYAAPPVGEGRWRPPVPLAPWTGVRNAAQFGPACIQPTPGPPHIYSQDLGATSEDCLTLNIWSQTSAQAAPVIVWIHGGSLVAGSSKERLYDGARLASEGVVVVSINYRLGVLGYLAHPDLSAESPAALSGNYGIMDQIQALTWVQQNIAAFGGDPANVTIAGESAGGLSVIYLMTSPYARGLFARAIVQSGYMISTPELKQARFGMPSAEEAGATLTRRLQLPSLRAMRATDPQVLTDQAAMAGFLPFGTVDGMILPGQMVDVFDQGRQAPVPVLAGFNSGEIRSLRMLAPPVPGSAADYERVIRDRYGDMADDYLRLYPSSDMAESILAATRDALYGWTSERLVRSQTALGQAGYLYLFDHGYPAADAAGLHAFHASELPYMFGNPDRTPPRWPRVPDTAEEVALSDTMLDYWISFARDGRPQLQDSAWPAYGTEGHFMTFDGGARPGVGLFPGMFDLHEQSMCRRRMAGNAPWNWNVGLMSPKLAEGPGGCSR</sequence>
<name>A0ABX7BQS0_9CAUL</name>
<dbReference type="InterPro" id="IPR019826">
    <property type="entry name" value="Carboxylesterase_B_AS"/>
</dbReference>
<dbReference type="EC" id="3.1.1.-" evidence="3"/>
<evidence type="ECO:0000256" key="3">
    <source>
        <dbReference type="RuleBase" id="RU361235"/>
    </source>
</evidence>
<dbReference type="PROSITE" id="PS00941">
    <property type="entry name" value="CARBOXYLESTERASE_B_2"/>
    <property type="match status" value="1"/>
</dbReference>
<feature type="domain" description="Carboxylesterase type B" evidence="4">
    <location>
        <begin position="26"/>
        <end position="487"/>
    </location>
</feature>
<reference evidence="5 6" key="1">
    <citation type="submission" date="2021-01" db="EMBL/GenBank/DDBJ databases">
        <title>Brevundimonas vitis sp. nov., an bacterium isolated from grape (Vitis vinifera).</title>
        <authorList>
            <person name="Jiang L."/>
            <person name="Lee J."/>
        </authorList>
    </citation>
    <scope>NUCLEOTIDE SEQUENCE [LARGE SCALE GENOMIC DNA]</scope>
    <source>
        <strain evidence="5 6">GRTSA-9</strain>
    </source>
</reference>
<evidence type="ECO:0000259" key="4">
    <source>
        <dbReference type="Pfam" id="PF00135"/>
    </source>
</evidence>
<gene>
    <name evidence="5" type="ORF">JIP62_01900</name>
</gene>
<dbReference type="PANTHER" id="PTHR11559">
    <property type="entry name" value="CARBOXYLESTERASE"/>
    <property type="match status" value="1"/>
</dbReference>
<dbReference type="SUPFAM" id="SSF53474">
    <property type="entry name" value="alpha/beta-Hydrolases"/>
    <property type="match status" value="1"/>
</dbReference>